<organism evidence="2 3">
    <name type="scientific">Sulfurovum zhangzhouensis</name>
    <dbReference type="NCBI Taxonomy" id="3019067"/>
    <lineage>
        <taxon>Bacteria</taxon>
        <taxon>Pseudomonadati</taxon>
        <taxon>Campylobacterota</taxon>
        <taxon>Epsilonproteobacteria</taxon>
        <taxon>Campylobacterales</taxon>
        <taxon>Sulfurovaceae</taxon>
        <taxon>Sulfurovum</taxon>
    </lineage>
</organism>
<feature type="region of interest" description="Disordered" evidence="1">
    <location>
        <begin position="1"/>
        <end position="47"/>
    </location>
</feature>
<dbReference type="RefSeq" id="WP_289413826.1">
    <property type="nucleotide sequence ID" value="NZ_JAQIBD010000002.1"/>
</dbReference>
<evidence type="ECO:0000256" key="1">
    <source>
        <dbReference type="SAM" id="MobiDB-lite"/>
    </source>
</evidence>
<evidence type="ECO:0000313" key="2">
    <source>
        <dbReference type="EMBL" id="MDM5272080.1"/>
    </source>
</evidence>
<accession>A0ABT7QZ26</accession>
<name>A0ABT7QZ26_9BACT</name>
<evidence type="ECO:0000313" key="3">
    <source>
        <dbReference type="Proteomes" id="UP001169069"/>
    </source>
</evidence>
<dbReference type="Proteomes" id="UP001169069">
    <property type="component" value="Unassembled WGS sequence"/>
</dbReference>
<gene>
    <name evidence="2" type="ORF">PGH07_07800</name>
</gene>
<keyword evidence="3" id="KW-1185">Reference proteome</keyword>
<feature type="compositionally biased region" description="Low complexity" evidence="1">
    <location>
        <begin position="35"/>
        <end position="47"/>
    </location>
</feature>
<proteinExistence type="predicted"/>
<feature type="compositionally biased region" description="Basic and acidic residues" evidence="1">
    <location>
        <begin position="1"/>
        <end position="21"/>
    </location>
</feature>
<dbReference type="EMBL" id="JAQIBD010000002">
    <property type="protein sequence ID" value="MDM5272080.1"/>
    <property type="molecule type" value="Genomic_DNA"/>
</dbReference>
<protein>
    <recommendedName>
        <fullName evidence="4">Multidrug transporter</fullName>
    </recommendedName>
</protein>
<sequence>MAKKEENVMIYHEKTGEERSVPKAHVSNYVGKGYTTTKPANTTTKES</sequence>
<comment type="caution">
    <text evidence="2">The sequence shown here is derived from an EMBL/GenBank/DDBJ whole genome shotgun (WGS) entry which is preliminary data.</text>
</comment>
<evidence type="ECO:0008006" key="4">
    <source>
        <dbReference type="Google" id="ProtNLM"/>
    </source>
</evidence>
<reference evidence="2" key="1">
    <citation type="submission" date="2023-01" db="EMBL/GenBank/DDBJ databases">
        <title>Sulfurovum sp. zt1-1 genome assembly.</title>
        <authorList>
            <person name="Wang J."/>
        </authorList>
    </citation>
    <scope>NUCLEOTIDE SEQUENCE</scope>
    <source>
        <strain evidence="2">Zt1-1</strain>
    </source>
</reference>